<name>A0A6L3Y4M7_9ENTR</name>
<dbReference type="SUPFAM" id="SSF50129">
    <property type="entry name" value="GroES-like"/>
    <property type="match status" value="1"/>
</dbReference>
<proteinExistence type="predicted"/>
<evidence type="ECO:0000313" key="2">
    <source>
        <dbReference type="Proteomes" id="UP000476281"/>
    </source>
</evidence>
<feature type="non-terminal residue" evidence="1">
    <location>
        <position position="1"/>
    </location>
</feature>
<accession>A0A6L3Y4M7</accession>
<dbReference type="InterPro" id="IPR011032">
    <property type="entry name" value="GroES-like_sf"/>
</dbReference>
<dbReference type="EMBL" id="WBSZ01000169">
    <property type="protein sequence ID" value="KAB2527136.1"/>
    <property type="molecule type" value="Genomic_DNA"/>
</dbReference>
<evidence type="ECO:0000313" key="1">
    <source>
        <dbReference type="EMBL" id="KAB2527136.1"/>
    </source>
</evidence>
<dbReference type="PANTHER" id="PTHR43205">
    <property type="entry name" value="PROSTAGLANDIN REDUCTASE"/>
    <property type="match status" value="1"/>
</dbReference>
<sequence>LPLLNTSARVPVCGLVSGYNATNLPDGPDRLPLLMGTILKKRIRMQGFIIAQDYGHRIDEFQQEMGRWVKEGKIHYREQVTEGLDAAPEALIGLLEGKNFGKVVIRVAAD</sequence>
<dbReference type="GO" id="GO:0016628">
    <property type="term" value="F:oxidoreductase activity, acting on the CH-CH group of donors, NAD or NADP as acceptor"/>
    <property type="evidence" value="ECO:0007669"/>
    <property type="project" value="InterPro"/>
</dbReference>
<dbReference type="Gene3D" id="3.90.180.10">
    <property type="entry name" value="Medium-chain alcohol dehydrogenases, catalytic domain"/>
    <property type="match status" value="1"/>
</dbReference>
<dbReference type="InterPro" id="IPR045010">
    <property type="entry name" value="MDR_fam"/>
</dbReference>
<protein>
    <submittedName>
        <fullName evidence="1">NADP-dependent oxidoreductase</fullName>
    </submittedName>
</protein>
<dbReference type="AlphaFoldDB" id="A0A6L3Y4M7"/>
<dbReference type="PANTHER" id="PTHR43205:SF7">
    <property type="entry name" value="PROSTAGLANDIN REDUCTASE 1"/>
    <property type="match status" value="1"/>
</dbReference>
<dbReference type="Proteomes" id="UP000476281">
    <property type="component" value="Unassembled WGS sequence"/>
</dbReference>
<dbReference type="Gene3D" id="3.40.50.720">
    <property type="entry name" value="NAD(P)-binding Rossmann-like Domain"/>
    <property type="match status" value="1"/>
</dbReference>
<comment type="caution">
    <text evidence="1">The sequence shown here is derived from an EMBL/GenBank/DDBJ whole genome shotgun (WGS) entry which is preliminary data.</text>
</comment>
<reference evidence="1 2" key="1">
    <citation type="submission" date="2019-09" db="EMBL/GenBank/DDBJ databases">
        <title>Reversal of blaTEM antimicrobial resistance by CRISPR-Cas9 in clinical E. coli and other Enterobacteriaceae strains.</title>
        <authorList>
            <person name="Tagliaferri T."/>
            <person name="Guimaraes N."/>
            <person name="Pereira M."/>
            <person name="Felicori L."/>
            <person name="Horz H.-P."/>
            <person name="Santos S."/>
            <person name="Mendes T."/>
        </authorList>
    </citation>
    <scope>NUCLEOTIDE SEQUENCE [LARGE SCALE GENOMIC DNA]</scope>
    <source>
        <strain evidence="1 2">E2_blaTEM_MG</strain>
    </source>
</reference>
<organism evidence="1 2">
    <name type="scientific">Enterobacter hormaechei</name>
    <dbReference type="NCBI Taxonomy" id="158836"/>
    <lineage>
        <taxon>Bacteria</taxon>
        <taxon>Pseudomonadati</taxon>
        <taxon>Pseudomonadota</taxon>
        <taxon>Gammaproteobacteria</taxon>
        <taxon>Enterobacterales</taxon>
        <taxon>Enterobacteriaceae</taxon>
        <taxon>Enterobacter</taxon>
        <taxon>Enterobacter cloacae complex</taxon>
    </lineage>
</organism>
<gene>
    <name evidence="1" type="ORF">F9C29_07880</name>
</gene>